<dbReference type="RefSeq" id="WP_091719684.1">
    <property type="nucleotide sequence ID" value="NZ_LT629779.1"/>
</dbReference>
<protein>
    <submittedName>
        <fullName evidence="2">Uncharacterized protein</fullName>
    </submittedName>
</protein>
<accession>A0A1H1YK88</accession>
<proteinExistence type="predicted"/>
<feature type="transmembrane region" description="Helical" evidence="1">
    <location>
        <begin position="27"/>
        <end position="48"/>
    </location>
</feature>
<evidence type="ECO:0000256" key="1">
    <source>
        <dbReference type="SAM" id="Phobius"/>
    </source>
</evidence>
<keyword evidence="1" id="KW-0472">Membrane</keyword>
<name>A0A1H1YK88_9MICC</name>
<evidence type="ECO:0000313" key="2">
    <source>
        <dbReference type="EMBL" id="SDT21476.1"/>
    </source>
</evidence>
<keyword evidence="1" id="KW-1133">Transmembrane helix</keyword>
<keyword evidence="3" id="KW-1185">Reference proteome</keyword>
<reference evidence="3" key="1">
    <citation type="submission" date="2016-10" db="EMBL/GenBank/DDBJ databases">
        <authorList>
            <person name="Varghese N."/>
            <person name="Submissions S."/>
        </authorList>
    </citation>
    <scope>NUCLEOTIDE SEQUENCE [LARGE SCALE GENOMIC DNA]</scope>
    <source>
        <strain evidence="3">IMMIB L-1606</strain>
    </source>
</reference>
<keyword evidence="1" id="KW-0812">Transmembrane</keyword>
<gene>
    <name evidence="2" type="ORF">SAMN04489743_2038</name>
</gene>
<dbReference type="AlphaFoldDB" id="A0A1H1YK88"/>
<organism evidence="2 3">
    <name type="scientific">Pseudarthrobacter equi</name>
    <dbReference type="NCBI Taxonomy" id="728066"/>
    <lineage>
        <taxon>Bacteria</taxon>
        <taxon>Bacillati</taxon>
        <taxon>Actinomycetota</taxon>
        <taxon>Actinomycetes</taxon>
        <taxon>Micrococcales</taxon>
        <taxon>Micrococcaceae</taxon>
        <taxon>Pseudarthrobacter</taxon>
    </lineage>
</organism>
<sequence length="201" mass="21642">MNKPAAAGGTPRGGWSAWREWAGSHPILHAVLVGVTTGFLWLGVSLILGRNAGFAAVNGIFYGLAVASMTWYAQRRFRKTDARLDERGQTLMFLRYPYARPGSLSTIWQMGIADPGPGRIDFQPAVYEDLVPTGRSKALTGLGAVSAPRYADPDDNKHHVPPGFQVVSVESDGGVIEIAARPKTLQRIRKAVEAPSIGTDS</sequence>
<dbReference type="Proteomes" id="UP000198751">
    <property type="component" value="Chromosome I"/>
</dbReference>
<feature type="transmembrane region" description="Helical" evidence="1">
    <location>
        <begin position="54"/>
        <end position="73"/>
    </location>
</feature>
<dbReference type="OrthoDB" id="4946232at2"/>
<dbReference type="EMBL" id="LT629779">
    <property type="protein sequence ID" value="SDT21476.1"/>
    <property type="molecule type" value="Genomic_DNA"/>
</dbReference>
<evidence type="ECO:0000313" key="3">
    <source>
        <dbReference type="Proteomes" id="UP000198751"/>
    </source>
</evidence>